<comment type="pathway">
    <text evidence="3 9">Glycolipid biosynthesis; glycosylphosphatidylinositol-anchor biosynthesis.</text>
</comment>
<keyword evidence="6 9" id="KW-0812">Transmembrane</keyword>
<dbReference type="InterPro" id="IPR009447">
    <property type="entry name" value="PIGW/GWT1"/>
</dbReference>
<dbReference type="GO" id="GO:0005789">
    <property type="term" value="C:endoplasmic reticulum membrane"/>
    <property type="evidence" value="ECO:0007669"/>
    <property type="project" value="UniProtKB-SubCell"/>
</dbReference>
<comment type="function">
    <text evidence="9">A acetyltransferase, which acetylates the inositol ring of phosphatidylinositol during biosynthesis of GPI-anchor.</text>
</comment>
<keyword evidence="11" id="KW-1185">Reference proteome</keyword>
<feature type="transmembrane region" description="Helical" evidence="9">
    <location>
        <begin position="351"/>
        <end position="367"/>
    </location>
</feature>
<dbReference type="AlphaFoldDB" id="A0A6A6W874"/>
<feature type="transmembrane region" description="Helical" evidence="9">
    <location>
        <begin position="20"/>
        <end position="41"/>
    </location>
</feature>
<evidence type="ECO:0000313" key="11">
    <source>
        <dbReference type="Proteomes" id="UP000799437"/>
    </source>
</evidence>
<dbReference type="GO" id="GO:0006506">
    <property type="term" value="P:GPI anchor biosynthetic process"/>
    <property type="evidence" value="ECO:0007669"/>
    <property type="project" value="UniProtKB-UniPathway"/>
</dbReference>
<evidence type="ECO:0000256" key="9">
    <source>
        <dbReference type="RuleBase" id="RU280819"/>
    </source>
</evidence>
<feature type="transmembrane region" description="Helical" evidence="9">
    <location>
        <begin position="166"/>
        <end position="185"/>
    </location>
</feature>
<sequence>MTLSYKQRKVDHVSNLTGGSAWEVNLVTLVAPAAVLLWSVLQSRSLFFTPYTPGACLVDFLLQCGAILFATTLYSPAPLLLNFFIILPAIVTYFTSNSALRPAKIKPTQQPKHATKADATKLDQFPIKPFITSYRGGMIIITCVAILAVDFKVFPRRFAKVENWGTSLMDMGVGSFVFTAGTVSVRSSLKESASGKMQPFLRRFAASLRHSLPLLVLGLIRLYSVKGLDYAEHVSEYGVHWNFFFTLGLLPPFMAIFQSLFALVPSYAALAFILSFAYEVALDENNTNIKEFVFLAPRTDLFSANREGIFSFIGYLAIFLSGQATGTYALPRQVILPKTATLFQKLRSSTVARLVAWAVVWWSLYYVSVSYNRFNLRVSRRLANMPYFLWVSAFNTSQMALYCAIETICFPDLYTSPDRETEKARAEFATSSVLRAFNRNGLAIFLIANLFTGAINMTMNTLDMERSESMAILINYLAGVATVALVLDRFNISIKL</sequence>
<feature type="transmembrane region" description="Helical" evidence="9">
    <location>
        <begin position="260"/>
        <end position="278"/>
    </location>
</feature>
<keyword evidence="9" id="KW-0256">Endoplasmic reticulum</keyword>
<feature type="transmembrane region" description="Helical" evidence="9">
    <location>
        <begin position="441"/>
        <end position="458"/>
    </location>
</feature>
<keyword evidence="8 9" id="KW-0472">Membrane</keyword>
<dbReference type="PANTHER" id="PTHR20661:SF0">
    <property type="entry name" value="PHOSPHATIDYLINOSITOL-GLYCAN BIOSYNTHESIS CLASS W PROTEIN"/>
    <property type="match status" value="1"/>
</dbReference>
<reference evidence="10" key="1">
    <citation type="journal article" date="2020" name="Stud. Mycol.">
        <title>101 Dothideomycetes genomes: a test case for predicting lifestyles and emergence of pathogens.</title>
        <authorList>
            <person name="Haridas S."/>
            <person name="Albert R."/>
            <person name="Binder M."/>
            <person name="Bloem J."/>
            <person name="Labutti K."/>
            <person name="Salamov A."/>
            <person name="Andreopoulos B."/>
            <person name="Baker S."/>
            <person name="Barry K."/>
            <person name="Bills G."/>
            <person name="Bluhm B."/>
            <person name="Cannon C."/>
            <person name="Castanera R."/>
            <person name="Culley D."/>
            <person name="Daum C."/>
            <person name="Ezra D."/>
            <person name="Gonzalez J."/>
            <person name="Henrissat B."/>
            <person name="Kuo A."/>
            <person name="Liang C."/>
            <person name="Lipzen A."/>
            <person name="Lutzoni F."/>
            <person name="Magnuson J."/>
            <person name="Mondo S."/>
            <person name="Nolan M."/>
            <person name="Ohm R."/>
            <person name="Pangilinan J."/>
            <person name="Park H.-J."/>
            <person name="Ramirez L."/>
            <person name="Alfaro M."/>
            <person name="Sun H."/>
            <person name="Tritt A."/>
            <person name="Yoshinaga Y."/>
            <person name="Zwiers L.-H."/>
            <person name="Turgeon B."/>
            <person name="Goodwin S."/>
            <person name="Spatafora J."/>
            <person name="Crous P."/>
            <person name="Grigoriev I."/>
        </authorList>
    </citation>
    <scope>NUCLEOTIDE SEQUENCE</scope>
    <source>
        <strain evidence="10">CBS 121739</strain>
    </source>
</reference>
<proteinExistence type="inferred from homology"/>
<keyword evidence="5 9" id="KW-0337">GPI-anchor biosynthesis</keyword>
<evidence type="ECO:0000256" key="4">
    <source>
        <dbReference type="ARBA" id="ARBA00007559"/>
    </source>
</evidence>
<gene>
    <name evidence="10" type="ORF">EJ05DRAFT_500264</name>
</gene>
<dbReference type="PIRSF" id="PIRSF017321">
    <property type="entry name" value="GWT1"/>
    <property type="match status" value="1"/>
</dbReference>
<keyword evidence="9" id="KW-0012">Acyltransferase</keyword>
<dbReference type="GO" id="GO:0032216">
    <property type="term" value="F:glucosaminyl-phosphatidylinositol O-acyltransferase activity"/>
    <property type="evidence" value="ECO:0007669"/>
    <property type="project" value="TreeGrafter"/>
</dbReference>
<name>A0A6A6W874_9PEZI</name>
<dbReference type="EMBL" id="ML996571">
    <property type="protein sequence ID" value="KAF2758745.1"/>
    <property type="molecule type" value="Genomic_DNA"/>
</dbReference>
<feature type="transmembrane region" description="Helical" evidence="9">
    <location>
        <begin position="80"/>
        <end position="100"/>
    </location>
</feature>
<evidence type="ECO:0000313" key="10">
    <source>
        <dbReference type="EMBL" id="KAF2758745.1"/>
    </source>
</evidence>
<dbReference type="RefSeq" id="XP_033601196.1">
    <property type="nucleotide sequence ID" value="XM_033746972.1"/>
</dbReference>
<evidence type="ECO:0000256" key="6">
    <source>
        <dbReference type="ARBA" id="ARBA00022692"/>
    </source>
</evidence>
<dbReference type="PANTHER" id="PTHR20661">
    <property type="entry name" value="PHOSPHATIDYLINOSITOL-GLYCAN BIOSYNTHESIS CLASS W PROTEIN"/>
    <property type="match status" value="1"/>
</dbReference>
<comment type="similarity">
    <text evidence="4 9">Belongs to the PIGW family.</text>
</comment>
<organism evidence="10 11">
    <name type="scientific">Pseudovirgaria hyperparasitica</name>
    <dbReference type="NCBI Taxonomy" id="470096"/>
    <lineage>
        <taxon>Eukaryota</taxon>
        <taxon>Fungi</taxon>
        <taxon>Dikarya</taxon>
        <taxon>Ascomycota</taxon>
        <taxon>Pezizomycotina</taxon>
        <taxon>Dothideomycetes</taxon>
        <taxon>Dothideomycetes incertae sedis</taxon>
        <taxon>Acrospermales</taxon>
        <taxon>Acrospermaceae</taxon>
        <taxon>Pseudovirgaria</taxon>
    </lineage>
</organism>
<evidence type="ECO:0000256" key="7">
    <source>
        <dbReference type="ARBA" id="ARBA00022989"/>
    </source>
</evidence>
<protein>
    <recommendedName>
        <fullName evidence="9">GPI-anchored wall transfer protein</fullName>
        <ecNumber evidence="9">2.3.-.-</ecNumber>
    </recommendedName>
</protein>
<dbReference type="GeneID" id="54488026"/>
<feature type="transmembrane region" description="Helical" evidence="9">
    <location>
        <begin position="136"/>
        <end position="154"/>
    </location>
</feature>
<dbReference type="EC" id="2.3.-.-" evidence="9"/>
<keyword evidence="7 9" id="KW-1133">Transmembrane helix</keyword>
<accession>A0A6A6W874</accession>
<feature type="transmembrane region" description="Helical" evidence="9">
    <location>
        <begin position="470"/>
        <end position="487"/>
    </location>
</feature>
<comment type="subcellular location">
    <subcellularLocation>
        <location evidence="2 9">Endoplasmic reticulum membrane</location>
        <topology evidence="2 9">Multi-pass membrane protein</topology>
    </subcellularLocation>
</comment>
<evidence type="ECO:0000256" key="2">
    <source>
        <dbReference type="ARBA" id="ARBA00004477"/>
    </source>
</evidence>
<evidence type="ECO:0000256" key="1">
    <source>
        <dbReference type="ARBA" id="ARBA00002531"/>
    </source>
</evidence>
<evidence type="ECO:0000256" key="3">
    <source>
        <dbReference type="ARBA" id="ARBA00004687"/>
    </source>
</evidence>
<feature type="transmembrane region" description="Helical" evidence="9">
    <location>
        <begin position="309"/>
        <end position="330"/>
    </location>
</feature>
<comment type="function">
    <text evidence="1">Probable acetyltransferase, which acetylates the inositol ring of phosphatidylinositol during biosynthesis of GPI-anchor.</text>
</comment>
<feature type="transmembrane region" description="Helical" evidence="9">
    <location>
        <begin position="206"/>
        <end position="225"/>
    </location>
</feature>
<evidence type="ECO:0000256" key="8">
    <source>
        <dbReference type="ARBA" id="ARBA00023136"/>
    </source>
</evidence>
<dbReference type="GO" id="GO:0072659">
    <property type="term" value="P:protein localization to plasma membrane"/>
    <property type="evidence" value="ECO:0007669"/>
    <property type="project" value="TreeGrafter"/>
</dbReference>
<dbReference type="Proteomes" id="UP000799437">
    <property type="component" value="Unassembled WGS sequence"/>
</dbReference>
<dbReference type="OrthoDB" id="15270at2759"/>
<keyword evidence="9" id="KW-0808">Transferase</keyword>
<dbReference type="UniPathway" id="UPA00196"/>
<dbReference type="Pfam" id="PF06423">
    <property type="entry name" value="GWT1"/>
    <property type="match status" value="1"/>
</dbReference>
<evidence type="ECO:0000256" key="5">
    <source>
        <dbReference type="ARBA" id="ARBA00022502"/>
    </source>
</evidence>